<keyword evidence="2" id="KW-1185">Reference proteome</keyword>
<dbReference type="RefSeq" id="XP_025424944.1">
    <property type="nucleotide sequence ID" value="XM_025569159.1"/>
</dbReference>
<protein>
    <submittedName>
        <fullName evidence="3">Nucleolar and coiled-body phosphoprotein 1-like</fullName>
    </submittedName>
</protein>
<feature type="compositionally biased region" description="Low complexity" evidence="1">
    <location>
        <begin position="374"/>
        <end position="392"/>
    </location>
</feature>
<feature type="compositionally biased region" description="Low complexity" evidence="1">
    <location>
        <begin position="422"/>
        <end position="432"/>
    </location>
</feature>
<reference evidence="3" key="1">
    <citation type="submission" date="2025-08" db="UniProtKB">
        <authorList>
            <consortium name="RefSeq"/>
        </authorList>
    </citation>
    <scope>IDENTIFICATION</scope>
    <source>
        <tissue evidence="3">Whole body</tissue>
    </source>
</reference>
<evidence type="ECO:0000256" key="1">
    <source>
        <dbReference type="SAM" id="MobiDB-lite"/>
    </source>
</evidence>
<feature type="region of interest" description="Disordered" evidence="1">
    <location>
        <begin position="190"/>
        <end position="218"/>
    </location>
</feature>
<feature type="compositionally biased region" description="Low complexity" evidence="1">
    <location>
        <begin position="496"/>
        <end position="510"/>
    </location>
</feature>
<organism evidence="2 3">
    <name type="scientific">Sipha flava</name>
    <name type="common">yellow sugarcane aphid</name>
    <dbReference type="NCBI Taxonomy" id="143950"/>
    <lineage>
        <taxon>Eukaryota</taxon>
        <taxon>Metazoa</taxon>
        <taxon>Ecdysozoa</taxon>
        <taxon>Arthropoda</taxon>
        <taxon>Hexapoda</taxon>
        <taxon>Insecta</taxon>
        <taxon>Pterygota</taxon>
        <taxon>Neoptera</taxon>
        <taxon>Paraneoptera</taxon>
        <taxon>Hemiptera</taxon>
        <taxon>Sternorrhyncha</taxon>
        <taxon>Aphidomorpha</taxon>
        <taxon>Aphidoidea</taxon>
        <taxon>Aphididae</taxon>
        <taxon>Sipha</taxon>
    </lineage>
</organism>
<feature type="region of interest" description="Disordered" evidence="1">
    <location>
        <begin position="292"/>
        <end position="596"/>
    </location>
</feature>
<evidence type="ECO:0000313" key="2">
    <source>
        <dbReference type="Proteomes" id="UP000694846"/>
    </source>
</evidence>
<evidence type="ECO:0000313" key="3">
    <source>
        <dbReference type="RefSeq" id="XP_025424944.1"/>
    </source>
</evidence>
<name>A0A8B8GNV5_9HEMI</name>
<gene>
    <name evidence="3" type="primary">LOC112693899</name>
</gene>
<feature type="compositionally biased region" description="Polar residues" evidence="1">
    <location>
        <begin position="411"/>
        <end position="421"/>
    </location>
</feature>
<feature type="compositionally biased region" description="Polar residues" evidence="1">
    <location>
        <begin position="331"/>
        <end position="344"/>
    </location>
</feature>
<feature type="compositionally biased region" description="Basic and acidic residues" evidence="1">
    <location>
        <begin position="292"/>
        <end position="301"/>
    </location>
</feature>
<dbReference type="Proteomes" id="UP000694846">
    <property type="component" value="Unplaced"/>
</dbReference>
<feature type="compositionally biased region" description="Basic and acidic residues" evidence="1">
    <location>
        <begin position="190"/>
        <end position="200"/>
    </location>
</feature>
<proteinExistence type="predicted"/>
<sequence length="596" mass="66071">MAGFDENLQRIRLYSHSSMCSYYLPVHYERRIHSKNTRTGRTAMDCPSSCDDNTNNNNISSGRRDDQPRCPDRCPRSCPESEEPRKNPCEQEEENKCLTAIEKRKVCNVRANLAEQLNCNDGGRGVRLGRESEEYRACSCPDPVDRIVEEGLAAQCGEVSSSFESGACGGGGGGYEPDYYDDHADMRNWQEHRGNRETSRRTRRHNARPDCTRPPPFTNMRLQMTREQEFTLHEELCAELAMVERHREVLKQCIERQQQDMDRPPPPEQQQQQLRSRISAQKQGVQELRQQLEARRQREQQDVADGAGRCCKTPAANPQRRRVSYQPPSPCDSSVSSADNSNCGQQQQQPRPCAPATPVSCPRRRVPYQPPSPCDSSASSANDSNCGQQQQQPRPCAPATPVSCPRRRVPSASSANNSNYGQQQQQQQQQQQPNPCTPANTSCPRRRVPYQPPSPCDNSASSANDSNCGQQQQQPSPCAPASTSCSRRPAPLQPPSSSCDSSTCSNGSSSIANCSRIPSRRSSCDRGPCGTSTPRVARRATSRSDAPLNISRISQRSTTEDRSEQRVTPGASNGTPHCEKNACGCGENKRQQNGQG</sequence>
<accession>A0A8B8GNV5</accession>
<feature type="compositionally biased region" description="Polar residues" evidence="1">
    <location>
        <begin position="433"/>
        <end position="443"/>
    </location>
</feature>
<dbReference type="AlphaFoldDB" id="A0A8B8GNV5"/>
<feature type="compositionally biased region" description="Low complexity" evidence="1">
    <location>
        <begin position="456"/>
        <end position="486"/>
    </location>
</feature>
<dbReference type="OrthoDB" id="6625830at2759"/>
<dbReference type="GeneID" id="112693899"/>